<name>A0ABQ4Z4K9_9ASTR</name>
<feature type="domain" description="Protein kinase" evidence="1">
    <location>
        <begin position="72"/>
        <end position="333"/>
    </location>
</feature>
<reference evidence="2" key="2">
    <citation type="submission" date="2022-01" db="EMBL/GenBank/DDBJ databases">
        <authorList>
            <person name="Yamashiro T."/>
            <person name="Shiraishi A."/>
            <person name="Satake H."/>
            <person name="Nakayama K."/>
        </authorList>
    </citation>
    <scope>NUCLEOTIDE SEQUENCE</scope>
</reference>
<accession>A0ABQ4Z4K9</accession>
<dbReference type="PANTHER" id="PTHR27003:SF383">
    <property type="entry name" value="TYROSINE-PROTEIN KINASE, NON-RECEPTOR JAK_TYK2-RELATED"/>
    <property type="match status" value="1"/>
</dbReference>
<proteinExistence type="predicted"/>
<dbReference type="PANTHER" id="PTHR27003">
    <property type="entry name" value="OS07G0166700 PROTEIN"/>
    <property type="match status" value="1"/>
</dbReference>
<dbReference type="PROSITE" id="PS50011">
    <property type="entry name" value="PROTEIN_KINASE_DOM"/>
    <property type="match status" value="1"/>
</dbReference>
<evidence type="ECO:0000313" key="3">
    <source>
        <dbReference type="Proteomes" id="UP001151760"/>
    </source>
</evidence>
<dbReference type="Pfam" id="PF07714">
    <property type="entry name" value="PK_Tyr_Ser-Thr"/>
    <property type="match status" value="1"/>
</dbReference>
<keyword evidence="3" id="KW-1185">Reference proteome</keyword>
<protein>
    <submittedName>
        <fullName evidence="2">Kinase-like domain, phloem protein 2-like protein</fullName>
    </submittedName>
</protein>
<comment type="caution">
    <text evidence="2">The sequence shown here is derived from an EMBL/GenBank/DDBJ whole genome shotgun (WGS) entry which is preliminary data.</text>
</comment>
<dbReference type="InterPro" id="IPR001245">
    <property type="entry name" value="Ser-Thr/Tyr_kinase_cat_dom"/>
</dbReference>
<evidence type="ECO:0000259" key="1">
    <source>
        <dbReference type="PROSITE" id="PS50011"/>
    </source>
</evidence>
<dbReference type="SUPFAM" id="SSF56112">
    <property type="entry name" value="Protein kinase-like (PK-like)"/>
    <property type="match status" value="1"/>
</dbReference>
<dbReference type="Proteomes" id="UP001151760">
    <property type="component" value="Unassembled WGS sequence"/>
</dbReference>
<evidence type="ECO:0000313" key="2">
    <source>
        <dbReference type="EMBL" id="GJS84097.1"/>
    </source>
</evidence>
<dbReference type="EMBL" id="BQNB010010949">
    <property type="protein sequence ID" value="GJS84097.1"/>
    <property type="molecule type" value="Genomic_DNA"/>
</dbReference>
<dbReference type="InterPro" id="IPR011009">
    <property type="entry name" value="Kinase-like_dom_sf"/>
</dbReference>
<sequence length="333" mass="38684">MDSQSFNIFAETTYHCLDEEQSQRLNIDLIVTSLEKALELQLEHQNALMSLPNDLAHLKIPLENILSATNNFAEENIICSYGFCKEYKGQLLWSGELINIIARRLNKERDDVKEQQFWTEISLLSSLKHKNLVSIIRFCDENGEKIIINKNETSSRGVLSIYLSDPLLLTWVRRLEICVGLGHALSYIHHDETREFSIIHRNINSATVVLNDNWEPKLCDFECSMKINASQRHHSFHTNKIEYTYGYGDLTFIETKCVNHKSDIYSFGILMFELLCGRESIIVDNQDNKYLVPVALFHHREKMLNDIVDPNLWKQMDPQSFNIFVETAHDCLN</sequence>
<dbReference type="InterPro" id="IPR045272">
    <property type="entry name" value="ANXUR1/2-like"/>
</dbReference>
<dbReference type="Gene3D" id="1.10.510.10">
    <property type="entry name" value="Transferase(Phosphotransferase) domain 1"/>
    <property type="match status" value="1"/>
</dbReference>
<reference evidence="2" key="1">
    <citation type="journal article" date="2022" name="Int. J. Mol. Sci.">
        <title>Draft Genome of Tanacetum Coccineum: Genomic Comparison of Closely Related Tanacetum-Family Plants.</title>
        <authorList>
            <person name="Yamashiro T."/>
            <person name="Shiraishi A."/>
            <person name="Nakayama K."/>
            <person name="Satake H."/>
        </authorList>
    </citation>
    <scope>NUCLEOTIDE SEQUENCE</scope>
</reference>
<dbReference type="InterPro" id="IPR000719">
    <property type="entry name" value="Prot_kinase_dom"/>
</dbReference>
<dbReference type="Gene3D" id="3.30.200.20">
    <property type="entry name" value="Phosphorylase Kinase, domain 1"/>
    <property type="match status" value="1"/>
</dbReference>
<organism evidence="2 3">
    <name type="scientific">Tanacetum coccineum</name>
    <dbReference type="NCBI Taxonomy" id="301880"/>
    <lineage>
        <taxon>Eukaryota</taxon>
        <taxon>Viridiplantae</taxon>
        <taxon>Streptophyta</taxon>
        <taxon>Embryophyta</taxon>
        <taxon>Tracheophyta</taxon>
        <taxon>Spermatophyta</taxon>
        <taxon>Magnoliopsida</taxon>
        <taxon>eudicotyledons</taxon>
        <taxon>Gunneridae</taxon>
        <taxon>Pentapetalae</taxon>
        <taxon>asterids</taxon>
        <taxon>campanulids</taxon>
        <taxon>Asterales</taxon>
        <taxon>Asteraceae</taxon>
        <taxon>Asteroideae</taxon>
        <taxon>Anthemideae</taxon>
        <taxon>Anthemidinae</taxon>
        <taxon>Tanacetum</taxon>
    </lineage>
</organism>
<gene>
    <name evidence="2" type="ORF">Tco_0750638</name>
</gene>